<dbReference type="OrthoDB" id="9784823at2"/>
<organism evidence="11 12">
    <name type="scientific">Trueperella pyogenes</name>
    <dbReference type="NCBI Taxonomy" id="1661"/>
    <lineage>
        <taxon>Bacteria</taxon>
        <taxon>Bacillati</taxon>
        <taxon>Actinomycetota</taxon>
        <taxon>Actinomycetes</taxon>
        <taxon>Actinomycetales</taxon>
        <taxon>Actinomycetaceae</taxon>
        <taxon>Trueperella</taxon>
    </lineage>
</organism>
<feature type="domain" description="DNA methylase adenine-specific" evidence="9">
    <location>
        <begin position="137"/>
        <end position="454"/>
    </location>
</feature>
<accession>A0A3Q9GN38</accession>
<dbReference type="Gene3D" id="3.40.50.150">
    <property type="entry name" value="Vaccinia Virus protein VP39"/>
    <property type="match status" value="1"/>
</dbReference>
<keyword evidence="4" id="KW-0808">Transferase</keyword>
<dbReference type="GO" id="GO:0008170">
    <property type="term" value="F:N-methyltransferase activity"/>
    <property type="evidence" value="ECO:0007669"/>
    <property type="project" value="InterPro"/>
</dbReference>
<sequence length="889" mass="100153">MAVKKTELYAILWEAANNLRGGVEPARYKDYVLTLLFFKYVSDRYKGERYGDYSVREGASFEDLVAAKGKTDIGERVDKILSAFLEENQLQGSLPDVSFNNEDELGHGKELVDRVTKLIAVFENPAIDFRTNRASGDDIIGDAYEYFMMKFAQESGKSKGQFYTPSEVSRIMARLIGIANIDASRKTSWTLYDPACGSGSLLIRAADEAPVNRQGNSVVTIYGQEVDKSTAGLARMNLVLHQKGTGEIKTQSTLSSPQFKDSFDQLRKFDFIVMNPPFSDKEWTNGINPDNDIYHRFDGYGTPPAKNGDWAWFLHVLKSLDSAGKAAIIMPHGVLFRGNSEETIRKQVLANRYITGIVSLPANLFYGTGIPACIIVIDKERTEEHDGIFMIDASQGFKKDGNKNRLREQDIERIVHTFTNKLDVPGYSRMVSYEEILENNGGNLNVPRYIQRPATELPQDIAAHLQGGIPAKDIESLGSLWEVAPALKNQLFNRQDSGRFELLLSPDALASHIATDPGLEAQKQKETAAWFDAWAQSTARPVLLDIDKETDLKAMIRAIGQQLVRDYSDARMLDAYDVFDVLLNYWNERLQDDAYLIKAVGYLAGREIEYIYQEKKNADGEKIKTSKVTGFDGVLLPKELIEVEYFATERSRLSDLEQQIAASEAELDQILEEQPEEDNPFDSVLSSSGSVTKAALKSRIAELEAMKSTPELTVVAELLEALASKNTIRIAWLLEQNPDVAALDLYGKNGKLIKRNTVAVQQQLLAEAPIPELYREEYEALTAYQAVLEHLTRLKTQAKEARKDLDALVKEQYGELSEDEIKHLLFEKKWCAALSMRIVALFAQRLHEYTTRITEIAKRYERTLPAIEADVQRSRDTVLRSLERMGYSW</sequence>
<dbReference type="InterPro" id="IPR003356">
    <property type="entry name" value="DNA_methylase_A-5"/>
</dbReference>
<dbReference type="RefSeq" id="WP_053793957.1">
    <property type="nucleotide sequence ID" value="NZ_CP012649.1"/>
</dbReference>
<dbReference type="GO" id="GO:0009007">
    <property type="term" value="F:site-specific DNA-methyltransferase (adenine-specific) activity"/>
    <property type="evidence" value="ECO:0007669"/>
    <property type="project" value="UniProtKB-EC"/>
</dbReference>
<evidence type="ECO:0000256" key="5">
    <source>
        <dbReference type="ARBA" id="ARBA00022691"/>
    </source>
</evidence>
<keyword evidence="5" id="KW-0949">S-adenosyl-L-methionine</keyword>
<feature type="coiled-coil region" evidence="8">
    <location>
        <begin position="646"/>
        <end position="673"/>
    </location>
</feature>
<evidence type="ECO:0000259" key="10">
    <source>
        <dbReference type="Pfam" id="PF12161"/>
    </source>
</evidence>
<dbReference type="InterPro" id="IPR051537">
    <property type="entry name" value="DNA_Adenine_Mtase"/>
</dbReference>
<dbReference type="PROSITE" id="PS00092">
    <property type="entry name" value="N6_MTASE"/>
    <property type="match status" value="1"/>
</dbReference>
<evidence type="ECO:0000256" key="6">
    <source>
        <dbReference type="ARBA" id="ARBA00022747"/>
    </source>
</evidence>
<feature type="domain" description="N6 adenine-specific DNA methyltransferase N-terminal" evidence="10">
    <location>
        <begin position="11"/>
        <end position="119"/>
    </location>
</feature>
<dbReference type="GO" id="GO:0032259">
    <property type="term" value="P:methylation"/>
    <property type="evidence" value="ECO:0007669"/>
    <property type="project" value="UniProtKB-KW"/>
</dbReference>
<feature type="coiled-coil region" evidence="8">
    <location>
        <begin position="784"/>
        <end position="811"/>
    </location>
</feature>
<reference evidence="11 12" key="1">
    <citation type="submission" date="2018-11" db="EMBL/GenBank/DDBJ databases">
        <title>Multidrug-resistant genes are associated with an 42-kb island TGI1 carrying a complex class 1 integron in a Trueperella pyogenes.</title>
        <authorList>
            <person name="Dong W."/>
        </authorList>
    </citation>
    <scope>NUCLEOTIDE SEQUENCE [LARGE SCALE GENOMIC DNA]</scope>
    <source>
        <strain evidence="11 12">TP4</strain>
    </source>
</reference>
<evidence type="ECO:0000313" key="11">
    <source>
        <dbReference type="EMBL" id="AZR07283.1"/>
    </source>
</evidence>
<dbReference type="GeneID" id="97532425"/>
<dbReference type="Gene3D" id="1.20.1260.30">
    <property type="match status" value="2"/>
</dbReference>
<evidence type="ECO:0000313" key="12">
    <source>
        <dbReference type="Proteomes" id="UP000275951"/>
    </source>
</evidence>
<dbReference type="REBASE" id="290939">
    <property type="entry name" value="M.TpyTP4II"/>
</dbReference>
<evidence type="ECO:0000259" key="9">
    <source>
        <dbReference type="Pfam" id="PF02384"/>
    </source>
</evidence>
<dbReference type="EC" id="2.1.1.72" evidence="2"/>
<name>A0A3Q9GN38_9ACTO</name>
<comment type="catalytic activity">
    <reaction evidence="7">
        <text>a 2'-deoxyadenosine in DNA + S-adenosyl-L-methionine = an N(6)-methyl-2'-deoxyadenosine in DNA + S-adenosyl-L-homocysteine + H(+)</text>
        <dbReference type="Rhea" id="RHEA:15197"/>
        <dbReference type="Rhea" id="RHEA-COMP:12418"/>
        <dbReference type="Rhea" id="RHEA-COMP:12419"/>
        <dbReference type="ChEBI" id="CHEBI:15378"/>
        <dbReference type="ChEBI" id="CHEBI:57856"/>
        <dbReference type="ChEBI" id="CHEBI:59789"/>
        <dbReference type="ChEBI" id="CHEBI:90615"/>
        <dbReference type="ChEBI" id="CHEBI:90616"/>
        <dbReference type="EC" id="2.1.1.72"/>
    </reaction>
</comment>
<gene>
    <name evidence="11" type="ORF">EBQ10_08275</name>
</gene>
<proteinExistence type="inferred from homology"/>
<keyword evidence="6" id="KW-0680">Restriction system</keyword>
<evidence type="ECO:0000256" key="3">
    <source>
        <dbReference type="ARBA" id="ARBA00022603"/>
    </source>
</evidence>
<evidence type="ECO:0000256" key="8">
    <source>
        <dbReference type="SAM" id="Coils"/>
    </source>
</evidence>
<dbReference type="PANTHER" id="PTHR42933:SF3">
    <property type="entry name" value="TYPE I RESTRICTION ENZYME MJAVIII METHYLASE SUBUNIT"/>
    <property type="match status" value="1"/>
</dbReference>
<keyword evidence="8" id="KW-0175">Coiled coil</keyword>
<keyword evidence="3 11" id="KW-0489">Methyltransferase</keyword>
<dbReference type="InterPro" id="IPR029063">
    <property type="entry name" value="SAM-dependent_MTases_sf"/>
</dbReference>
<dbReference type="Proteomes" id="UP000275951">
    <property type="component" value="Chromosome"/>
</dbReference>
<dbReference type="GO" id="GO:0003677">
    <property type="term" value="F:DNA binding"/>
    <property type="evidence" value="ECO:0007669"/>
    <property type="project" value="InterPro"/>
</dbReference>
<evidence type="ECO:0000256" key="4">
    <source>
        <dbReference type="ARBA" id="ARBA00022679"/>
    </source>
</evidence>
<dbReference type="InterPro" id="IPR022749">
    <property type="entry name" value="D12N6_MeTrfase_N"/>
</dbReference>
<dbReference type="Pfam" id="PF02384">
    <property type="entry name" value="N6_Mtase"/>
    <property type="match status" value="1"/>
</dbReference>
<dbReference type="PANTHER" id="PTHR42933">
    <property type="entry name" value="SLR6095 PROTEIN"/>
    <property type="match status" value="1"/>
</dbReference>
<evidence type="ECO:0000256" key="1">
    <source>
        <dbReference type="ARBA" id="ARBA00006594"/>
    </source>
</evidence>
<dbReference type="AlphaFoldDB" id="A0A3Q9GN38"/>
<evidence type="ECO:0000256" key="2">
    <source>
        <dbReference type="ARBA" id="ARBA00011900"/>
    </source>
</evidence>
<dbReference type="Pfam" id="PF12161">
    <property type="entry name" value="HsdM_N"/>
    <property type="match status" value="1"/>
</dbReference>
<comment type="similarity">
    <text evidence="1">Belongs to the N(4)/N(6)-methyltransferase family.</text>
</comment>
<dbReference type="InterPro" id="IPR002052">
    <property type="entry name" value="DNA_methylase_N6_adenine_CS"/>
</dbReference>
<evidence type="ECO:0000256" key="7">
    <source>
        <dbReference type="ARBA" id="ARBA00047942"/>
    </source>
</evidence>
<dbReference type="PRINTS" id="PR00507">
    <property type="entry name" value="N12N6MTFRASE"/>
</dbReference>
<dbReference type="GO" id="GO:0009307">
    <property type="term" value="P:DNA restriction-modification system"/>
    <property type="evidence" value="ECO:0007669"/>
    <property type="project" value="UniProtKB-KW"/>
</dbReference>
<protein>
    <recommendedName>
        <fullName evidence="2">site-specific DNA-methyltransferase (adenine-specific)</fullName>
        <ecNumber evidence="2">2.1.1.72</ecNumber>
    </recommendedName>
</protein>
<dbReference type="EMBL" id="CP033905">
    <property type="protein sequence ID" value="AZR07283.1"/>
    <property type="molecule type" value="Genomic_DNA"/>
</dbReference>
<dbReference type="SUPFAM" id="SSF53335">
    <property type="entry name" value="S-adenosyl-L-methionine-dependent methyltransferases"/>
    <property type="match status" value="1"/>
</dbReference>
<dbReference type="InterPro" id="IPR038333">
    <property type="entry name" value="T1MK-like_N_sf"/>
</dbReference>